<organism evidence="3 4">
    <name type="scientific">Liquorilactobacillus vini DSM 20605</name>
    <dbReference type="NCBI Taxonomy" id="1133569"/>
    <lineage>
        <taxon>Bacteria</taxon>
        <taxon>Bacillati</taxon>
        <taxon>Bacillota</taxon>
        <taxon>Bacilli</taxon>
        <taxon>Lactobacillales</taxon>
        <taxon>Lactobacillaceae</taxon>
        <taxon>Liquorilactobacillus</taxon>
    </lineage>
</organism>
<dbReference type="InterPro" id="IPR050742">
    <property type="entry name" value="Helicase_Restrict-Modif_Enz"/>
</dbReference>
<feature type="domain" description="Helicase ATP-binding" evidence="1">
    <location>
        <begin position="227"/>
        <end position="379"/>
    </location>
</feature>
<evidence type="ECO:0000259" key="2">
    <source>
        <dbReference type="PROSITE" id="PS51194"/>
    </source>
</evidence>
<comment type="caution">
    <text evidence="3">The sequence shown here is derived from an EMBL/GenBank/DDBJ whole genome shotgun (WGS) entry which is preliminary data.</text>
</comment>
<protein>
    <submittedName>
        <fullName evidence="3">DNA RNA helicase</fullName>
    </submittedName>
</protein>
<dbReference type="GO" id="GO:0005524">
    <property type="term" value="F:ATP binding"/>
    <property type="evidence" value="ECO:0007669"/>
    <property type="project" value="InterPro"/>
</dbReference>
<keyword evidence="4" id="KW-1185">Reference proteome</keyword>
<dbReference type="Pfam" id="PF13091">
    <property type="entry name" value="PLDc_2"/>
    <property type="match status" value="1"/>
</dbReference>
<sequence>MDFDQMIAQAAVSGLAAQQLTANNNLQPQLLTNTPSETIWEHLRQQLETCRTFCFAVAFISADMLPPFKAVLADLAEKQISGRLITSDYLGFNQPTALAELLKIPNLTVRISPLAGFHVKGYYFEHQAPTYQTMIIGSANFTRSALLQNYEWNLELNSLQQGTLTQRVQQELSQLWQTGQPLTVQWLKAYQLRYQASVRKPLTASYVEKNPIKPNQMQQSALQQLAALRQTNARRGLVISATGTGKTYLGALDVQQFAPRRMLFVVHREQILKKALASFREILGGPASDFGILSGNFQQFSAKYLFATIQTLNKPAVLQQFSPTTFDYLLIDEAHRTGAASYQRLLAYFQPKFCLGMTATPERSDDYSIFQLFDYNIAYEIRLKDALAAKMLCPFHYIGIRDYQYHGQLLTDQAPLRQLIAPKRVAYVLKQLEYYRDHTQPNRGLIFCTRRQEAEQIAQALSDQGHPAQAVDGTDSIRRRENLVRKLEVSQLEYLVTVDIFNEGIDIPTINQIVMLRNTQSQIVFLQQLGRGLRLAPGKKFVTVLDFIGNYQNNYLIPLALTEDHSLNKDHARQTLELEPVLGLSTITFTKVARQQIYNSLQRVKLDAFLRLRQAYQQLKQRLGRIPLLADFARQQLVDVQVFAQNQQIDNYYQFLLKMKEDLPVLPTLADQWLSFVTKELINGMRQHELLLLQKLSCQPSLTRQDYLVCLQQHNCYCNQAVLDSVAKILNLDFYQVKTGKQLQAAKYGNQPLVVEKNGCYVLNQTLHHWLTEFPWFQRLWKDGLTAGLLRSSQYCSQQPLTLYQKYTRKDVCRLLNWPLDVSAPLYGYRVGKTACPIFITYQKDAAQNARAGSYSNYFLNRATIRWYTRSPRHLDSSEVQQLLARDQQGNYQVTIHLFVKRSDAEGKNFFYLGTCRPIRAREVQLKNVQQRTKTAVELLLQLQQPLAYQYYRLLTGAKNN</sequence>
<dbReference type="SUPFAM" id="SSF56024">
    <property type="entry name" value="Phospholipase D/nuclease"/>
    <property type="match status" value="1"/>
</dbReference>
<dbReference type="GO" id="GO:0004386">
    <property type="term" value="F:helicase activity"/>
    <property type="evidence" value="ECO:0007669"/>
    <property type="project" value="UniProtKB-KW"/>
</dbReference>
<dbReference type="CDD" id="cd18799">
    <property type="entry name" value="SF2_C_EcoAI-like"/>
    <property type="match status" value="1"/>
</dbReference>
<keyword evidence="3" id="KW-0378">Hydrolase</keyword>
<name>A0A0R2CC94_9LACO</name>
<dbReference type="Pfam" id="PF11907">
    <property type="entry name" value="DUF3427"/>
    <property type="match status" value="1"/>
</dbReference>
<dbReference type="InterPro" id="IPR025202">
    <property type="entry name" value="PLD-like_dom"/>
</dbReference>
<dbReference type="InterPro" id="IPR058403">
    <property type="entry name" value="DUF8090"/>
</dbReference>
<dbReference type="Pfam" id="PF26350">
    <property type="entry name" value="DUF8090"/>
    <property type="match status" value="1"/>
</dbReference>
<dbReference type="EMBL" id="AYYX01000015">
    <property type="protein sequence ID" value="KRM88986.1"/>
    <property type="molecule type" value="Genomic_DNA"/>
</dbReference>
<dbReference type="PANTHER" id="PTHR47396:SF1">
    <property type="entry name" value="ATP-DEPENDENT HELICASE IRC3-RELATED"/>
    <property type="match status" value="1"/>
</dbReference>
<gene>
    <name evidence="3" type="ORF">FD21_GL000448</name>
</gene>
<dbReference type="Gene3D" id="3.30.870.10">
    <property type="entry name" value="Endonuclease Chain A"/>
    <property type="match status" value="1"/>
</dbReference>
<dbReference type="AlphaFoldDB" id="A0A0R2CC94"/>
<dbReference type="InterPro" id="IPR006935">
    <property type="entry name" value="Helicase/UvrB_N"/>
</dbReference>
<dbReference type="PROSITE" id="PS51194">
    <property type="entry name" value="HELICASE_CTER"/>
    <property type="match status" value="1"/>
</dbReference>
<evidence type="ECO:0000313" key="3">
    <source>
        <dbReference type="EMBL" id="KRM88986.1"/>
    </source>
</evidence>
<dbReference type="InterPro" id="IPR027417">
    <property type="entry name" value="P-loop_NTPase"/>
</dbReference>
<dbReference type="Pfam" id="PF00271">
    <property type="entry name" value="Helicase_C"/>
    <property type="match status" value="1"/>
</dbReference>
<dbReference type="RefSeq" id="WP_010580666.1">
    <property type="nucleotide sequence ID" value="NZ_AHYZ01000100.1"/>
</dbReference>
<dbReference type="Pfam" id="PF04851">
    <property type="entry name" value="ResIII"/>
    <property type="match status" value="1"/>
</dbReference>
<keyword evidence="3" id="KW-0547">Nucleotide-binding</keyword>
<accession>A0A0R2CC94</accession>
<dbReference type="InterPro" id="IPR001650">
    <property type="entry name" value="Helicase_C-like"/>
</dbReference>
<keyword evidence="3" id="KW-0347">Helicase</keyword>
<dbReference type="eggNOG" id="COG3886">
    <property type="taxonomic scope" value="Bacteria"/>
</dbReference>
<dbReference type="eggNOG" id="COG1061">
    <property type="taxonomic scope" value="Bacteria"/>
</dbReference>
<dbReference type="Gene3D" id="3.40.50.300">
    <property type="entry name" value="P-loop containing nucleotide triphosphate hydrolases"/>
    <property type="match status" value="2"/>
</dbReference>
<dbReference type="SMART" id="SM00490">
    <property type="entry name" value="HELICc"/>
    <property type="match status" value="1"/>
</dbReference>
<dbReference type="Proteomes" id="UP000051576">
    <property type="component" value="Unassembled WGS sequence"/>
</dbReference>
<evidence type="ECO:0000259" key="1">
    <source>
        <dbReference type="PROSITE" id="PS51192"/>
    </source>
</evidence>
<dbReference type="OrthoDB" id="9802848at2"/>
<dbReference type="STRING" id="1133569.FD21_GL000448"/>
<proteinExistence type="predicted"/>
<keyword evidence="3" id="KW-0067">ATP-binding</keyword>
<dbReference type="SUPFAM" id="SSF52540">
    <property type="entry name" value="P-loop containing nucleoside triphosphate hydrolases"/>
    <property type="match status" value="1"/>
</dbReference>
<reference evidence="3 4" key="1">
    <citation type="journal article" date="2015" name="Genome Announc.">
        <title>Expanding the biotechnology potential of lactobacilli through comparative genomics of 213 strains and associated genera.</title>
        <authorList>
            <person name="Sun Z."/>
            <person name="Harris H.M."/>
            <person name="McCann A."/>
            <person name="Guo C."/>
            <person name="Argimon S."/>
            <person name="Zhang W."/>
            <person name="Yang X."/>
            <person name="Jeffery I.B."/>
            <person name="Cooney J.C."/>
            <person name="Kagawa T.F."/>
            <person name="Liu W."/>
            <person name="Song Y."/>
            <person name="Salvetti E."/>
            <person name="Wrobel A."/>
            <person name="Rasinkangas P."/>
            <person name="Parkhill J."/>
            <person name="Rea M.C."/>
            <person name="O'Sullivan O."/>
            <person name="Ritari J."/>
            <person name="Douillard F.P."/>
            <person name="Paul Ross R."/>
            <person name="Yang R."/>
            <person name="Briner A.E."/>
            <person name="Felis G.E."/>
            <person name="de Vos W.M."/>
            <person name="Barrangou R."/>
            <person name="Klaenhammer T.R."/>
            <person name="Caufield P.W."/>
            <person name="Cui Y."/>
            <person name="Zhang H."/>
            <person name="O'Toole P.W."/>
        </authorList>
    </citation>
    <scope>NUCLEOTIDE SEQUENCE [LARGE SCALE GENOMIC DNA]</scope>
    <source>
        <strain evidence="3 4">DSM 20605</strain>
    </source>
</reference>
<dbReference type="GO" id="GO:0016787">
    <property type="term" value="F:hydrolase activity"/>
    <property type="evidence" value="ECO:0007669"/>
    <property type="project" value="InterPro"/>
</dbReference>
<dbReference type="PROSITE" id="PS51192">
    <property type="entry name" value="HELICASE_ATP_BIND_1"/>
    <property type="match status" value="1"/>
</dbReference>
<dbReference type="CDD" id="cd09204">
    <property type="entry name" value="PLDc_N_DEXD_b2"/>
    <property type="match status" value="1"/>
</dbReference>
<dbReference type="InterPro" id="IPR021835">
    <property type="entry name" value="DUF3427"/>
</dbReference>
<dbReference type="CDD" id="cd18032">
    <property type="entry name" value="DEXHc_RE_I_III_res"/>
    <property type="match status" value="1"/>
</dbReference>
<dbReference type="PATRIC" id="fig|1133569.4.peg.475"/>
<dbReference type="SMART" id="SM00487">
    <property type="entry name" value="DEXDc"/>
    <property type="match status" value="1"/>
</dbReference>
<dbReference type="InterPro" id="IPR014001">
    <property type="entry name" value="Helicase_ATP-bd"/>
</dbReference>
<feature type="domain" description="Helicase C-terminal" evidence="2">
    <location>
        <begin position="431"/>
        <end position="579"/>
    </location>
</feature>
<evidence type="ECO:0000313" key="4">
    <source>
        <dbReference type="Proteomes" id="UP000051576"/>
    </source>
</evidence>
<dbReference type="GO" id="GO:0003677">
    <property type="term" value="F:DNA binding"/>
    <property type="evidence" value="ECO:0007669"/>
    <property type="project" value="InterPro"/>
</dbReference>
<dbReference type="GO" id="GO:0005829">
    <property type="term" value="C:cytosol"/>
    <property type="evidence" value="ECO:0007669"/>
    <property type="project" value="TreeGrafter"/>
</dbReference>
<dbReference type="PANTHER" id="PTHR47396">
    <property type="entry name" value="TYPE I RESTRICTION ENZYME ECOKI R PROTEIN"/>
    <property type="match status" value="1"/>
</dbReference>